<comment type="similarity">
    <text evidence="1">Belongs to the LysR transcriptional regulatory family.</text>
</comment>
<dbReference type="InterPro" id="IPR000847">
    <property type="entry name" value="LysR_HTH_N"/>
</dbReference>
<evidence type="ECO:0000256" key="1">
    <source>
        <dbReference type="ARBA" id="ARBA00009437"/>
    </source>
</evidence>
<comment type="caution">
    <text evidence="6">The sequence shown here is derived from an EMBL/GenBank/DDBJ whole genome shotgun (WGS) entry which is preliminary data.</text>
</comment>
<dbReference type="PANTHER" id="PTHR30579:SF7">
    <property type="entry name" value="HTH-TYPE TRANSCRIPTIONAL REGULATOR LRHA-RELATED"/>
    <property type="match status" value="1"/>
</dbReference>
<gene>
    <name evidence="6" type="ORF">ACFYTH_18320</name>
</gene>
<accession>A0ABW6NNR7</accession>
<reference evidence="6 7" key="1">
    <citation type="submission" date="2024-10" db="EMBL/GenBank/DDBJ databases">
        <title>The Natural Products Discovery Center: Release of the First 8490 Sequenced Strains for Exploring Actinobacteria Biosynthetic Diversity.</title>
        <authorList>
            <person name="Kalkreuter E."/>
            <person name="Kautsar S.A."/>
            <person name="Yang D."/>
            <person name="Bader C.D."/>
            <person name="Teijaro C.N."/>
            <person name="Fluegel L."/>
            <person name="Davis C.M."/>
            <person name="Simpson J.R."/>
            <person name="Lauterbach L."/>
            <person name="Steele A.D."/>
            <person name="Gui C."/>
            <person name="Meng S."/>
            <person name="Li G."/>
            <person name="Viehrig K."/>
            <person name="Ye F."/>
            <person name="Su P."/>
            <person name="Kiefer A.F."/>
            <person name="Nichols A."/>
            <person name="Cepeda A.J."/>
            <person name="Yan W."/>
            <person name="Fan B."/>
            <person name="Jiang Y."/>
            <person name="Adhikari A."/>
            <person name="Zheng C.-J."/>
            <person name="Schuster L."/>
            <person name="Cowan T.M."/>
            <person name="Smanski M.J."/>
            <person name="Chevrette M.G."/>
            <person name="De Carvalho L.P.S."/>
            <person name="Shen B."/>
        </authorList>
    </citation>
    <scope>NUCLEOTIDE SEQUENCE [LARGE SCALE GENOMIC DNA]</scope>
    <source>
        <strain evidence="6 7">NPDC004550</strain>
    </source>
</reference>
<dbReference type="RefSeq" id="WP_387252190.1">
    <property type="nucleotide sequence ID" value="NZ_JBIALX010000006.1"/>
</dbReference>
<name>A0ABW6NNR7_9NOCA</name>
<keyword evidence="7" id="KW-1185">Reference proteome</keyword>
<dbReference type="PROSITE" id="PS50931">
    <property type="entry name" value="HTH_LYSR"/>
    <property type="match status" value="1"/>
</dbReference>
<feature type="domain" description="HTH lysR-type" evidence="5">
    <location>
        <begin position="5"/>
        <end position="62"/>
    </location>
</feature>
<dbReference type="InterPro" id="IPR036390">
    <property type="entry name" value="WH_DNA-bd_sf"/>
</dbReference>
<dbReference type="SUPFAM" id="SSF53850">
    <property type="entry name" value="Periplasmic binding protein-like II"/>
    <property type="match status" value="1"/>
</dbReference>
<dbReference type="InterPro" id="IPR036388">
    <property type="entry name" value="WH-like_DNA-bd_sf"/>
</dbReference>
<evidence type="ECO:0000256" key="2">
    <source>
        <dbReference type="ARBA" id="ARBA00023015"/>
    </source>
</evidence>
<dbReference type="Pfam" id="PF03466">
    <property type="entry name" value="LysR_substrate"/>
    <property type="match status" value="1"/>
</dbReference>
<dbReference type="Gene3D" id="3.40.190.10">
    <property type="entry name" value="Periplasmic binding protein-like II"/>
    <property type="match status" value="2"/>
</dbReference>
<dbReference type="PRINTS" id="PR00039">
    <property type="entry name" value="HTHLYSR"/>
</dbReference>
<dbReference type="SUPFAM" id="SSF46785">
    <property type="entry name" value="Winged helix' DNA-binding domain"/>
    <property type="match status" value="1"/>
</dbReference>
<sequence length="287" mass="30523">MPTTLDIVALRSLVAVATCGGFHRAARALHLTQSAVSRHVQRLEDALGVELVVREGRGIRFTPAGERLLGHARSILDAHDDAVTDLGGPAGELTVGAMDHAADLLLPELVDRLRERFTAQRIQVRLGRSARLRESVDHGSVDVALVLERRARDDLPAKSPASQVIPTRWVGSSTWQSAGAPVPLVLFDHHCGLRSGAVDTLAAARIGYTVAAEAPDLAGIHAAVRAGLGVTVLPELGRLRHRLRTIDELPAPPPVVVGIRIGGHVEPEVADAVATLFGDLLQEHLNA</sequence>
<evidence type="ECO:0000256" key="4">
    <source>
        <dbReference type="ARBA" id="ARBA00023163"/>
    </source>
</evidence>
<evidence type="ECO:0000313" key="7">
    <source>
        <dbReference type="Proteomes" id="UP001601521"/>
    </source>
</evidence>
<dbReference type="Proteomes" id="UP001601521">
    <property type="component" value="Unassembled WGS sequence"/>
</dbReference>
<protein>
    <submittedName>
        <fullName evidence="6">LysR family transcriptional regulator</fullName>
    </submittedName>
</protein>
<dbReference type="PANTHER" id="PTHR30579">
    <property type="entry name" value="TRANSCRIPTIONAL REGULATOR"/>
    <property type="match status" value="1"/>
</dbReference>
<evidence type="ECO:0000259" key="5">
    <source>
        <dbReference type="PROSITE" id="PS50931"/>
    </source>
</evidence>
<dbReference type="InterPro" id="IPR050176">
    <property type="entry name" value="LTTR"/>
</dbReference>
<evidence type="ECO:0000256" key="3">
    <source>
        <dbReference type="ARBA" id="ARBA00023125"/>
    </source>
</evidence>
<keyword evidence="2" id="KW-0805">Transcription regulation</keyword>
<proteinExistence type="inferred from homology"/>
<dbReference type="Gene3D" id="1.10.10.10">
    <property type="entry name" value="Winged helix-like DNA-binding domain superfamily/Winged helix DNA-binding domain"/>
    <property type="match status" value="1"/>
</dbReference>
<keyword evidence="4" id="KW-0804">Transcription</keyword>
<dbReference type="InterPro" id="IPR005119">
    <property type="entry name" value="LysR_subst-bd"/>
</dbReference>
<dbReference type="Pfam" id="PF00126">
    <property type="entry name" value="HTH_1"/>
    <property type="match status" value="1"/>
</dbReference>
<keyword evidence="3" id="KW-0238">DNA-binding</keyword>
<organism evidence="6 7">
    <name type="scientific">Nocardia africana</name>
    <dbReference type="NCBI Taxonomy" id="134964"/>
    <lineage>
        <taxon>Bacteria</taxon>
        <taxon>Bacillati</taxon>
        <taxon>Actinomycetota</taxon>
        <taxon>Actinomycetes</taxon>
        <taxon>Mycobacteriales</taxon>
        <taxon>Nocardiaceae</taxon>
        <taxon>Nocardia</taxon>
    </lineage>
</organism>
<dbReference type="EMBL" id="JBIALX010000006">
    <property type="protein sequence ID" value="MFF0455324.1"/>
    <property type="molecule type" value="Genomic_DNA"/>
</dbReference>
<evidence type="ECO:0000313" key="6">
    <source>
        <dbReference type="EMBL" id="MFF0455324.1"/>
    </source>
</evidence>